<proteinExistence type="predicted"/>
<evidence type="ECO:0000313" key="3">
    <source>
        <dbReference type="Proteomes" id="UP000008370"/>
    </source>
</evidence>
<reference evidence="2 3" key="1">
    <citation type="journal article" date="2012" name="BMC Genomics">
        <title>Comparative genomics of the white-rot fungi, Phanerochaete carnosa and P. chrysosporium, to elucidate the genetic basis of the distinct wood types they colonize.</title>
        <authorList>
            <person name="Suzuki H."/>
            <person name="MacDonald J."/>
            <person name="Syed K."/>
            <person name="Salamov A."/>
            <person name="Hori C."/>
            <person name="Aerts A."/>
            <person name="Henrissat B."/>
            <person name="Wiebenga A."/>
            <person name="vanKuyk P.A."/>
            <person name="Barry K."/>
            <person name="Lindquist E."/>
            <person name="LaButti K."/>
            <person name="Lapidus A."/>
            <person name="Lucas S."/>
            <person name="Coutinho P."/>
            <person name="Gong Y."/>
            <person name="Samejima M."/>
            <person name="Mahadevan R."/>
            <person name="Abou-Zaid M."/>
            <person name="de Vries R.P."/>
            <person name="Igarashi K."/>
            <person name="Yadav J.S."/>
            <person name="Grigoriev I.V."/>
            <person name="Master E.R."/>
        </authorList>
    </citation>
    <scope>NUCLEOTIDE SEQUENCE [LARGE SCALE GENOMIC DNA]</scope>
    <source>
        <strain evidence="2 3">HHB-10118-sp</strain>
    </source>
</reference>
<dbReference type="InParanoid" id="K5X4P5"/>
<protein>
    <submittedName>
        <fullName evidence="2">Uncharacterized protein</fullName>
    </submittedName>
</protein>
<dbReference type="RefSeq" id="XP_007393131.1">
    <property type="nucleotide sequence ID" value="XM_007393069.1"/>
</dbReference>
<keyword evidence="3" id="KW-1185">Reference proteome</keyword>
<dbReference type="OrthoDB" id="10649502at2759"/>
<accession>K5X4P5</accession>
<dbReference type="Proteomes" id="UP000008370">
    <property type="component" value="Unassembled WGS sequence"/>
</dbReference>
<dbReference type="HOGENOM" id="CLU_1019784_0_0_1"/>
<evidence type="ECO:0000256" key="1">
    <source>
        <dbReference type="SAM" id="MobiDB-lite"/>
    </source>
</evidence>
<gene>
    <name evidence="2" type="ORF">PHACADRAFT_206662</name>
</gene>
<feature type="region of interest" description="Disordered" evidence="1">
    <location>
        <begin position="1"/>
        <end position="42"/>
    </location>
</feature>
<dbReference type="EMBL" id="JH930470">
    <property type="protein sequence ID" value="EKM57787.1"/>
    <property type="molecule type" value="Genomic_DNA"/>
</dbReference>
<sequence>MASTALSWQDRHPTQRFSLPSSNDIRYRAEHRGPSSSSSEANFLSCDRACVSPTVLIGHKGMLINTISIRDVGSDSDAEDGEDGFDVSMDIDENESSSVAAAHSKLNTRIPLAPLDTLPITGKRKHEDPHAIIPPPTPHENRDKSMMIYDSNDLPDYEFVMGDDEADMEPSRDVLSGLYESDTMRLIIICSVCGRRSCSIPHASLGRLELLNGCEIEEARMGDSPRNESPQFKVPAPTRSAKVRTASLFGLASPTTLGLRPLLLPDRTTAIDG</sequence>
<evidence type="ECO:0000313" key="2">
    <source>
        <dbReference type="EMBL" id="EKM57787.1"/>
    </source>
</evidence>
<feature type="compositionally biased region" description="Polar residues" evidence="1">
    <location>
        <begin position="15"/>
        <end position="24"/>
    </location>
</feature>
<feature type="region of interest" description="Disordered" evidence="1">
    <location>
        <begin position="123"/>
        <end position="143"/>
    </location>
</feature>
<organism evidence="2 3">
    <name type="scientific">Phanerochaete carnosa (strain HHB-10118-sp)</name>
    <name type="common">White-rot fungus</name>
    <name type="synonym">Peniophora carnosa</name>
    <dbReference type="NCBI Taxonomy" id="650164"/>
    <lineage>
        <taxon>Eukaryota</taxon>
        <taxon>Fungi</taxon>
        <taxon>Dikarya</taxon>
        <taxon>Basidiomycota</taxon>
        <taxon>Agaricomycotina</taxon>
        <taxon>Agaricomycetes</taxon>
        <taxon>Polyporales</taxon>
        <taxon>Phanerochaetaceae</taxon>
        <taxon>Phanerochaete</taxon>
    </lineage>
</organism>
<name>K5X4P5_PHACS</name>
<dbReference type="AlphaFoldDB" id="K5X4P5"/>
<dbReference type="GeneID" id="18912533"/>
<dbReference type="KEGG" id="pco:PHACADRAFT_206662"/>